<gene>
    <name evidence="7" type="ORF">ACFFGH_11120</name>
</gene>
<organism evidence="7 8">
    <name type="scientific">Lysobacter korlensis</name>
    <dbReference type="NCBI Taxonomy" id="553636"/>
    <lineage>
        <taxon>Bacteria</taxon>
        <taxon>Pseudomonadati</taxon>
        <taxon>Pseudomonadota</taxon>
        <taxon>Gammaproteobacteria</taxon>
        <taxon>Lysobacterales</taxon>
        <taxon>Lysobacteraceae</taxon>
        <taxon>Lysobacter</taxon>
    </lineage>
</organism>
<dbReference type="EC" id="2.1.1.100" evidence="7"/>
<evidence type="ECO:0000313" key="8">
    <source>
        <dbReference type="Proteomes" id="UP001589896"/>
    </source>
</evidence>
<dbReference type="Gene3D" id="1.20.120.1630">
    <property type="match status" value="1"/>
</dbReference>
<evidence type="ECO:0000256" key="6">
    <source>
        <dbReference type="SAM" id="Phobius"/>
    </source>
</evidence>
<keyword evidence="8" id="KW-1185">Reference proteome</keyword>
<evidence type="ECO:0000256" key="4">
    <source>
        <dbReference type="ARBA" id="ARBA00023136"/>
    </source>
</evidence>
<keyword evidence="7" id="KW-0489">Methyltransferase</keyword>
<dbReference type="RefSeq" id="WP_386668199.1">
    <property type="nucleotide sequence ID" value="NZ_JBHLTG010000002.1"/>
</dbReference>
<evidence type="ECO:0000256" key="5">
    <source>
        <dbReference type="SAM" id="MobiDB-lite"/>
    </source>
</evidence>
<keyword evidence="7" id="KW-0808">Transferase</keyword>
<dbReference type="PANTHER" id="PTHR12714:SF9">
    <property type="entry name" value="PROTEIN-S-ISOPRENYLCYSTEINE O-METHYLTRANSFERASE"/>
    <property type="match status" value="1"/>
</dbReference>
<dbReference type="Proteomes" id="UP001589896">
    <property type="component" value="Unassembled WGS sequence"/>
</dbReference>
<feature type="transmembrane region" description="Helical" evidence="6">
    <location>
        <begin position="45"/>
        <end position="65"/>
    </location>
</feature>
<evidence type="ECO:0000256" key="2">
    <source>
        <dbReference type="ARBA" id="ARBA00022692"/>
    </source>
</evidence>
<dbReference type="GO" id="GO:0004671">
    <property type="term" value="F:protein C-terminal S-isoprenylcysteine carboxyl O-methyltransferase activity"/>
    <property type="evidence" value="ECO:0007669"/>
    <property type="project" value="UniProtKB-EC"/>
</dbReference>
<proteinExistence type="predicted"/>
<comment type="caution">
    <text evidence="7">The sequence shown here is derived from an EMBL/GenBank/DDBJ whole genome shotgun (WGS) entry which is preliminary data.</text>
</comment>
<dbReference type="InterPro" id="IPR007318">
    <property type="entry name" value="Phopholipid_MeTrfase"/>
</dbReference>
<name>A0ABV6RN28_9GAMM</name>
<reference evidence="7 8" key="1">
    <citation type="submission" date="2024-09" db="EMBL/GenBank/DDBJ databases">
        <authorList>
            <person name="Sun Q."/>
            <person name="Mori K."/>
        </authorList>
    </citation>
    <scope>NUCLEOTIDE SEQUENCE [LARGE SCALE GENOMIC DNA]</scope>
    <source>
        <strain evidence="7 8">KCTC 23076</strain>
    </source>
</reference>
<sequence length="181" mass="18909">MSTGTRTLVRNIPLPEANLLAIALGAMLQRLLPLRVPGVPAARRVAGAALICIGTGVAAAAVASAKDVELADADRLVVTGVYARSRNPMYVGWALLHAGFGVAAGSGWVLVTLLAASGRVHREVLAEERVLSSRFPVEYSSYAATAPRYVPRLGRLSLGRVLPGRTEEPGPEPPATGTRVP</sequence>
<feature type="transmembrane region" description="Helical" evidence="6">
    <location>
        <begin position="90"/>
        <end position="116"/>
    </location>
</feature>
<evidence type="ECO:0000313" key="7">
    <source>
        <dbReference type="EMBL" id="MFC0678389.1"/>
    </source>
</evidence>
<comment type="subcellular location">
    <subcellularLocation>
        <location evidence="1">Endomembrane system</location>
        <topology evidence="1">Multi-pass membrane protein</topology>
    </subcellularLocation>
</comment>
<keyword evidence="2 6" id="KW-0812">Transmembrane</keyword>
<accession>A0ABV6RN28</accession>
<dbReference type="GO" id="GO:0032259">
    <property type="term" value="P:methylation"/>
    <property type="evidence" value="ECO:0007669"/>
    <property type="project" value="UniProtKB-KW"/>
</dbReference>
<evidence type="ECO:0000256" key="1">
    <source>
        <dbReference type="ARBA" id="ARBA00004127"/>
    </source>
</evidence>
<dbReference type="PANTHER" id="PTHR12714">
    <property type="entry name" value="PROTEIN-S ISOPRENYLCYSTEINE O-METHYLTRANSFERASE"/>
    <property type="match status" value="1"/>
</dbReference>
<keyword evidence="3 6" id="KW-1133">Transmembrane helix</keyword>
<feature type="region of interest" description="Disordered" evidence="5">
    <location>
        <begin position="161"/>
        <end position="181"/>
    </location>
</feature>
<protein>
    <submittedName>
        <fullName evidence="7">Methyltransferase family protein</fullName>
        <ecNumber evidence="7">2.1.1.100</ecNumber>
        <ecNumber evidence="7">2.1.1.334</ecNumber>
    </submittedName>
</protein>
<dbReference type="EMBL" id="JBHLTG010000002">
    <property type="protein sequence ID" value="MFC0678389.1"/>
    <property type="molecule type" value="Genomic_DNA"/>
</dbReference>
<keyword evidence="4 6" id="KW-0472">Membrane</keyword>
<evidence type="ECO:0000256" key="3">
    <source>
        <dbReference type="ARBA" id="ARBA00022989"/>
    </source>
</evidence>
<dbReference type="Pfam" id="PF04191">
    <property type="entry name" value="PEMT"/>
    <property type="match status" value="1"/>
</dbReference>
<dbReference type="EC" id="2.1.1.334" evidence="7"/>